<organism evidence="1">
    <name type="scientific">Anguilla anguilla</name>
    <name type="common">European freshwater eel</name>
    <name type="synonym">Muraena anguilla</name>
    <dbReference type="NCBI Taxonomy" id="7936"/>
    <lineage>
        <taxon>Eukaryota</taxon>
        <taxon>Metazoa</taxon>
        <taxon>Chordata</taxon>
        <taxon>Craniata</taxon>
        <taxon>Vertebrata</taxon>
        <taxon>Euteleostomi</taxon>
        <taxon>Actinopterygii</taxon>
        <taxon>Neopterygii</taxon>
        <taxon>Teleostei</taxon>
        <taxon>Anguilliformes</taxon>
        <taxon>Anguillidae</taxon>
        <taxon>Anguilla</taxon>
    </lineage>
</organism>
<reference evidence="1" key="1">
    <citation type="submission" date="2014-11" db="EMBL/GenBank/DDBJ databases">
        <authorList>
            <person name="Amaro Gonzalez C."/>
        </authorList>
    </citation>
    <scope>NUCLEOTIDE SEQUENCE</scope>
</reference>
<accession>A0A0E9QB75</accession>
<name>A0A0E9QB75_ANGAN</name>
<evidence type="ECO:0000313" key="1">
    <source>
        <dbReference type="EMBL" id="JAH13343.1"/>
    </source>
</evidence>
<sequence length="30" mass="3571">MNDFKSRSFVCVCVRARSQHCKICVYVYID</sequence>
<reference evidence="1" key="2">
    <citation type="journal article" date="2015" name="Fish Shellfish Immunol.">
        <title>Early steps in the European eel (Anguilla anguilla)-Vibrio vulnificus interaction in the gills: Role of the RtxA13 toxin.</title>
        <authorList>
            <person name="Callol A."/>
            <person name="Pajuelo D."/>
            <person name="Ebbesson L."/>
            <person name="Teles M."/>
            <person name="MacKenzie S."/>
            <person name="Amaro C."/>
        </authorList>
    </citation>
    <scope>NUCLEOTIDE SEQUENCE</scope>
</reference>
<dbReference type="AlphaFoldDB" id="A0A0E9QB75"/>
<dbReference type="EMBL" id="GBXM01095234">
    <property type="protein sequence ID" value="JAH13343.1"/>
    <property type="molecule type" value="Transcribed_RNA"/>
</dbReference>
<proteinExistence type="predicted"/>
<protein>
    <submittedName>
        <fullName evidence="1">Uncharacterized protein</fullName>
    </submittedName>
</protein>